<dbReference type="STRING" id="1189621.A3SI_12079"/>
<keyword evidence="1" id="KW-1133">Transmembrane helix</keyword>
<accession>I5C1T9</accession>
<dbReference type="AlphaFoldDB" id="I5C1T9"/>
<name>I5C1T9_9BACT</name>
<keyword evidence="1" id="KW-0812">Transmembrane</keyword>
<feature type="transmembrane region" description="Helical" evidence="1">
    <location>
        <begin position="45"/>
        <end position="67"/>
    </location>
</feature>
<proteinExistence type="predicted"/>
<protein>
    <submittedName>
        <fullName evidence="2">Uncharacterized protein</fullName>
    </submittedName>
</protein>
<evidence type="ECO:0000313" key="2">
    <source>
        <dbReference type="EMBL" id="EIM75791.1"/>
    </source>
</evidence>
<keyword evidence="1" id="KW-0472">Membrane</keyword>
<organism evidence="2 3">
    <name type="scientific">Nitritalea halalkaliphila LW7</name>
    <dbReference type="NCBI Taxonomy" id="1189621"/>
    <lineage>
        <taxon>Bacteria</taxon>
        <taxon>Pseudomonadati</taxon>
        <taxon>Bacteroidota</taxon>
        <taxon>Cytophagia</taxon>
        <taxon>Cytophagales</taxon>
        <taxon>Cyclobacteriaceae</taxon>
        <taxon>Nitritalea</taxon>
    </lineage>
</organism>
<dbReference type="Proteomes" id="UP000005551">
    <property type="component" value="Unassembled WGS sequence"/>
</dbReference>
<keyword evidence="3" id="KW-1185">Reference proteome</keyword>
<comment type="caution">
    <text evidence="2">The sequence shown here is derived from an EMBL/GenBank/DDBJ whole genome shotgun (WGS) entry which is preliminary data.</text>
</comment>
<reference evidence="2 3" key="1">
    <citation type="submission" date="2012-05" db="EMBL/GenBank/DDBJ databases">
        <title>Genome sequence of Nitritalea halalkaliphila LW7.</title>
        <authorList>
            <person name="Jangir P.K."/>
            <person name="Singh A."/>
            <person name="Shivaji S."/>
            <person name="Sharma R."/>
        </authorList>
    </citation>
    <scope>NUCLEOTIDE SEQUENCE [LARGE SCALE GENOMIC DNA]</scope>
    <source>
        <strain evidence="2 3">LW7</strain>
    </source>
</reference>
<sequence length="131" mass="14563">MNRIFGKTMSGLTIMPWILPLSEVLKDTEVWKNNLKAMQKTELTFQINCMTLIFLGITIALFCSCNYSGQISGKENQGNQIVLIISDTLSFDFLRQQKASLKYINDESLPVTIGFLGTPSPIIGLSPQTGK</sequence>
<gene>
    <name evidence="2" type="ORF">A3SI_12079</name>
</gene>
<evidence type="ECO:0000313" key="3">
    <source>
        <dbReference type="Proteomes" id="UP000005551"/>
    </source>
</evidence>
<dbReference type="EMBL" id="AJYA01000026">
    <property type="protein sequence ID" value="EIM75791.1"/>
    <property type="molecule type" value="Genomic_DNA"/>
</dbReference>
<evidence type="ECO:0000256" key="1">
    <source>
        <dbReference type="SAM" id="Phobius"/>
    </source>
</evidence>